<keyword evidence="1" id="KW-1133">Transmembrane helix</keyword>
<reference evidence="2 3" key="1">
    <citation type="submission" date="2019-12" db="EMBL/GenBank/DDBJ databases">
        <title>Ruegeria JWLKs population differentiation of coral mucus and skeleton niches.</title>
        <authorList>
            <person name="Luo D."/>
        </authorList>
    </citation>
    <scope>NUCLEOTIDE SEQUENCE [LARGE SCALE GENOMIC DNA]</scope>
    <source>
        <strain evidence="2 3">HKCCD6238</strain>
    </source>
</reference>
<dbReference type="EMBL" id="WVQY01000017">
    <property type="protein sequence ID" value="NOD32835.1"/>
    <property type="molecule type" value="Genomic_DNA"/>
</dbReference>
<protein>
    <submittedName>
        <fullName evidence="2">Uncharacterized protein</fullName>
    </submittedName>
</protein>
<name>A0ABX1WHX4_9RHOB</name>
<feature type="transmembrane region" description="Helical" evidence="1">
    <location>
        <begin position="22"/>
        <end position="45"/>
    </location>
</feature>
<dbReference type="Proteomes" id="UP000599383">
    <property type="component" value="Unassembled WGS sequence"/>
</dbReference>
<organism evidence="2 3">
    <name type="scientific">Ruegeria atlantica</name>
    <dbReference type="NCBI Taxonomy" id="81569"/>
    <lineage>
        <taxon>Bacteria</taxon>
        <taxon>Pseudomonadati</taxon>
        <taxon>Pseudomonadota</taxon>
        <taxon>Alphaproteobacteria</taxon>
        <taxon>Rhodobacterales</taxon>
        <taxon>Roseobacteraceae</taxon>
        <taxon>Ruegeria</taxon>
    </lineage>
</organism>
<evidence type="ECO:0000313" key="3">
    <source>
        <dbReference type="Proteomes" id="UP000599383"/>
    </source>
</evidence>
<gene>
    <name evidence="2" type="ORF">GS617_21425</name>
</gene>
<keyword evidence="1" id="KW-0812">Transmembrane</keyword>
<keyword evidence="3" id="KW-1185">Reference proteome</keyword>
<accession>A0ABX1WHX4</accession>
<evidence type="ECO:0000256" key="1">
    <source>
        <dbReference type="SAM" id="Phobius"/>
    </source>
</evidence>
<sequence>MAFATLASPAHAYIGPGAGLGAIAVTIAVILGVVFLLVGLVWFPLKRWIGGRKNQAGSENDPTP</sequence>
<evidence type="ECO:0000313" key="2">
    <source>
        <dbReference type="EMBL" id="NOD32835.1"/>
    </source>
</evidence>
<dbReference type="RefSeq" id="WP_171119836.1">
    <property type="nucleotide sequence ID" value="NZ_WVQY01000017.1"/>
</dbReference>
<keyword evidence="1" id="KW-0472">Membrane</keyword>
<proteinExistence type="predicted"/>
<comment type="caution">
    <text evidence="2">The sequence shown here is derived from an EMBL/GenBank/DDBJ whole genome shotgun (WGS) entry which is preliminary data.</text>
</comment>